<comment type="catalytic activity">
    <reaction evidence="8">
        <text>RNA(n) + a ribonucleoside 5'-triphosphate = RNA(n+1) + diphosphate</text>
        <dbReference type="Rhea" id="RHEA:21248"/>
        <dbReference type="Rhea" id="RHEA-COMP:14527"/>
        <dbReference type="Rhea" id="RHEA-COMP:17342"/>
        <dbReference type="ChEBI" id="CHEBI:33019"/>
        <dbReference type="ChEBI" id="CHEBI:61557"/>
        <dbReference type="ChEBI" id="CHEBI:140395"/>
        <dbReference type="EC" id="2.7.7.48"/>
    </reaction>
</comment>
<dbReference type="GO" id="GO:0046872">
    <property type="term" value="F:metal ion binding"/>
    <property type="evidence" value="ECO:0007669"/>
    <property type="project" value="UniProtKB-KW"/>
</dbReference>
<evidence type="ECO:0000256" key="4">
    <source>
        <dbReference type="ARBA" id="ARBA00022695"/>
    </source>
</evidence>
<accession>A0A514D0L7</accession>
<dbReference type="Pfam" id="PF03431">
    <property type="entry name" value="RNA_replicase_B"/>
    <property type="match status" value="1"/>
</dbReference>
<evidence type="ECO:0000256" key="9">
    <source>
        <dbReference type="PIRSR" id="PIRSR605093-1"/>
    </source>
</evidence>
<feature type="domain" description="RdRp catalytic" evidence="10">
    <location>
        <begin position="305"/>
        <end position="451"/>
    </location>
</feature>
<feature type="binding site" evidence="9">
    <location>
        <position position="320"/>
    </location>
    <ligand>
        <name>Mg(2+)</name>
        <dbReference type="ChEBI" id="CHEBI:18420"/>
        <label>2</label>
    </ligand>
</feature>
<keyword evidence="4" id="KW-0548">Nucleotidyltransferase</keyword>
<name>A0A514D0L7_9VIRU</name>
<dbReference type="PROSITE" id="PS50522">
    <property type="entry name" value="RDRP_PHAGE"/>
    <property type="match status" value="1"/>
</dbReference>
<evidence type="ECO:0000256" key="7">
    <source>
        <dbReference type="ARBA" id="ARBA00030248"/>
    </source>
</evidence>
<dbReference type="InterPro" id="IPR007096">
    <property type="entry name" value="RNA-dir_Rpol_cat_phage"/>
</dbReference>
<keyword evidence="9" id="KW-0479">Metal-binding</keyword>
<keyword evidence="2 11" id="KW-0696">RNA-directed RNA polymerase</keyword>
<keyword evidence="6" id="KW-0693">Viral RNA replication</keyword>
<dbReference type="EMBL" id="MN033166">
    <property type="protein sequence ID" value="QDH87152.1"/>
    <property type="molecule type" value="Genomic_RNA"/>
</dbReference>
<evidence type="ECO:0000313" key="11">
    <source>
        <dbReference type="EMBL" id="QDH87152.1"/>
    </source>
</evidence>
<dbReference type="InterPro" id="IPR005093">
    <property type="entry name" value="RNArep_beta"/>
</dbReference>
<evidence type="ECO:0000256" key="6">
    <source>
        <dbReference type="ARBA" id="ARBA00022953"/>
    </source>
</evidence>
<reference evidence="11" key="1">
    <citation type="submission" date="2019-05" db="EMBL/GenBank/DDBJ databases">
        <title>Metatranscriptomic reconstruction reveals RNA viruses with the potential to shape carbon cycling in soil.</title>
        <authorList>
            <person name="Starr E.P."/>
            <person name="Nuccio E."/>
            <person name="Pett-Ridge J."/>
            <person name="Banfield J.F."/>
            <person name="Firestone M.K."/>
        </authorList>
    </citation>
    <scope>NUCLEOTIDE SEQUENCE</scope>
    <source>
        <strain evidence="11">H2_Bulk_35_scaffold_362</strain>
    </source>
</reference>
<feature type="binding site" evidence="9">
    <location>
        <position position="420"/>
    </location>
    <ligand>
        <name>Mg(2+)</name>
        <dbReference type="ChEBI" id="CHEBI:18420"/>
        <label>2</label>
    </ligand>
</feature>
<evidence type="ECO:0000256" key="1">
    <source>
        <dbReference type="ARBA" id="ARBA00012494"/>
    </source>
</evidence>
<proteinExistence type="predicted"/>
<gene>
    <name evidence="11" type="ORF">H2Bulk35362_000001</name>
</gene>
<dbReference type="GO" id="GO:0000166">
    <property type="term" value="F:nucleotide binding"/>
    <property type="evidence" value="ECO:0007669"/>
    <property type="project" value="UniProtKB-KW"/>
</dbReference>
<evidence type="ECO:0000259" key="10">
    <source>
        <dbReference type="PROSITE" id="PS50522"/>
    </source>
</evidence>
<comment type="cofactor">
    <cofactor evidence="9">
        <name>Mg(2+)</name>
        <dbReference type="ChEBI" id="CHEBI:18420"/>
    </cofactor>
    <text evidence="9">Binds 2 Mg(2+) per subunit.</text>
</comment>
<keyword evidence="3" id="KW-0808">Transferase</keyword>
<evidence type="ECO:0000256" key="8">
    <source>
        <dbReference type="ARBA" id="ARBA00048744"/>
    </source>
</evidence>
<evidence type="ECO:0000256" key="5">
    <source>
        <dbReference type="ARBA" id="ARBA00022741"/>
    </source>
</evidence>
<sequence>MKSMTDLWRELANELASWCHTSTALDFKKLESRVKDEGLSFLTITLPSFGKEFERCLEKGLVDDCSFSGFRKKNGLPLFLGGFLRQIFNPSDGVLLTEPSLDSIFAIRQLTLLFAKILLPCGNAREIDAFLGYVKCEEDLISWESHNTFNASSFERVSRLLFADVLSRLDDLIRNDEIVPRHGPGATADRTFGNQKYDLKFWHSRLEQLFPYGEWAIPNWRHYNRYDHVEILEPGDEIPVRVISVPKTLSSPRIIAIEPICMQYMWQALLGPIVELIESKVVPGNTRDNLAFNFLGFTDQNPNRVLASQGSRDQDLATLDLSEASDRVHILHVEAMLRGFPSVMDGVFATRSRRAEIPALGINFDSLRKFASMGSALCFPIEAMVFLSAIFLGIEEKLNTPLTREIIKSYVGKVRVYGDDIIVPVDCVDSVISSLTHLGFKVNANKSFWNGKFRESCGGDYYDGHDVTPVRFRRRFPQHRRDVSEVISLVAFRNLLYERGLWKTARWLDDTKIRHILPDFPIVEPTSPCLGRRSFLPYQAERIDDHTHAPKVRAYVVKYKIPASTASGLGSLMKCLMPNRTLPFEDAEHLERSGRPFVADIKRRWMQPF</sequence>
<dbReference type="GO" id="GO:0039694">
    <property type="term" value="P:viral RNA genome replication"/>
    <property type="evidence" value="ECO:0007669"/>
    <property type="project" value="InterPro"/>
</dbReference>
<protein>
    <recommendedName>
        <fullName evidence="1">RNA-directed RNA polymerase</fullName>
        <ecNumber evidence="1">2.7.7.48</ecNumber>
    </recommendedName>
    <alternativeName>
        <fullName evidence="7">RNA replicase beta chain</fullName>
    </alternativeName>
</protein>
<evidence type="ECO:0000256" key="3">
    <source>
        <dbReference type="ARBA" id="ARBA00022679"/>
    </source>
</evidence>
<feature type="binding site" evidence="9">
    <location>
        <position position="419"/>
    </location>
    <ligand>
        <name>Mg(2+)</name>
        <dbReference type="ChEBI" id="CHEBI:18420"/>
        <label>2</label>
    </ligand>
</feature>
<keyword evidence="5" id="KW-0547">Nucleotide-binding</keyword>
<dbReference type="EC" id="2.7.7.48" evidence="1"/>
<keyword evidence="9" id="KW-0460">Magnesium</keyword>
<evidence type="ECO:0000256" key="2">
    <source>
        <dbReference type="ARBA" id="ARBA00022484"/>
    </source>
</evidence>
<organism evidence="11">
    <name type="scientific">Leviviridae sp</name>
    <dbReference type="NCBI Taxonomy" id="2027243"/>
    <lineage>
        <taxon>Viruses</taxon>
        <taxon>Riboviria</taxon>
        <taxon>Orthornavirae</taxon>
        <taxon>Lenarviricota</taxon>
        <taxon>Leviviricetes</taxon>
        <taxon>Norzivirales</taxon>
        <taxon>Fiersviridae</taxon>
    </lineage>
</organism>
<dbReference type="GO" id="GO:0003968">
    <property type="term" value="F:RNA-directed RNA polymerase activity"/>
    <property type="evidence" value="ECO:0007669"/>
    <property type="project" value="UniProtKB-KW"/>
</dbReference>